<name>A0A927ANA4_9BACT</name>
<dbReference type="Proteomes" id="UP000598820">
    <property type="component" value="Unassembled WGS sequence"/>
</dbReference>
<dbReference type="AlphaFoldDB" id="A0A927ANA4"/>
<accession>A0A927ANA4</accession>
<sequence length="104" mass="11958">MKPNQAETFLSARIKLLKRHLLEWKTLLINQRTVRVFAHENIDTLPSLYCNAIKASADLSIRQASRLGGLLMSQQEELGQMKARHQQEDTDLEQIIKISEENSN</sequence>
<reference evidence="1" key="1">
    <citation type="submission" date="2020-09" db="EMBL/GenBank/DDBJ databases">
        <authorList>
            <person name="Kim M.K."/>
        </authorList>
    </citation>
    <scope>NUCLEOTIDE SEQUENCE</scope>
    <source>
        <strain evidence="1">BT702</strain>
    </source>
</reference>
<protein>
    <submittedName>
        <fullName evidence="1">Uncharacterized protein</fullName>
    </submittedName>
</protein>
<keyword evidence="2" id="KW-1185">Reference proteome</keyword>
<evidence type="ECO:0000313" key="1">
    <source>
        <dbReference type="EMBL" id="MBD2701444.1"/>
    </source>
</evidence>
<organism evidence="1 2">
    <name type="scientific">Spirosoma profusum</name>
    <dbReference type="NCBI Taxonomy" id="2771354"/>
    <lineage>
        <taxon>Bacteria</taxon>
        <taxon>Pseudomonadati</taxon>
        <taxon>Bacteroidota</taxon>
        <taxon>Cytophagia</taxon>
        <taxon>Cytophagales</taxon>
        <taxon>Cytophagaceae</taxon>
        <taxon>Spirosoma</taxon>
    </lineage>
</organism>
<gene>
    <name evidence="1" type="ORF">IC229_12405</name>
</gene>
<proteinExistence type="predicted"/>
<evidence type="ECO:0000313" key="2">
    <source>
        <dbReference type="Proteomes" id="UP000598820"/>
    </source>
</evidence>
<dbReference type="EMBL" id="JACWZY010000008">
    <property type="protein sequence ID" value="MBD2701444.1"/>
    <property type="molecule type" value="Genomic_DNA"/>
</dbReference>
<dbReference type="RefSeq" id="WP_190887298.1">
    <property type="nucleotide sequence ID" value="NZ_JACWZY010000008.1"/>
</dbReference>
<comment type="caution">
    <text evidence="1">The sequence shown here is derived from an EMBL/GenBank/DDBJ whole genome shotgun (WGS) entry which is preliminary data.</text>
</comment>